<sequence>MGINYERSSSGGPILGGICTVCLSKTVLADKDAVLVDVAVVISARLILRARAFPSLPVRPREEKGESVVAELVRLAEEKGGAVMNSVATNLIWMVVVCVFALKGILFFYWFVQRLCDRYVPRLPYPVQESTLKYNVAGFPRRVLLCPGGRFVFEPLAGLLGLFVCCARCALHAAPGKIDMLRL</sequence>
<dbReference type="AlphaFoldDB" id="A0A1V6NAC1"/>
<dbReference type="Proteomes" id="UP000191408">
    <property type="component" value="Unassembled WGS sequence"/>
</dbReference>
<gene>
    <name evidence="2" type="ORF">PENPOL_c015G00363</name>
</gene>
<name>A0A1V6NAC1_PENPO</name>
<keyword evidence="1" id="KW-0812">Transmembrane</keyword>
<keyword evidence="3" id="KW-1185">Reference proteome</keyword>
<proteinExistence type="predicted"/>
<protein>
    <submittedName>
        <fullName evidence="2">Uncharacterized protein</fullName>
    </submittedName>
</protein>
<reference evidence="3" key="1">
    <citation type="journal article" date="2017" name="Nat. Microbiol.">
        <title>Global analysis of biosynthetic gene clusters reveals vast potential of secondary metabolite production in Penicillium species.</title>
        <authorList>
            <person name="Nielsen J.C."/>
            <person name="Grijseels S."/>
            <person name="Prigent S."/>
            <person name="Ji B."/>
            <person name="Dainat J."/>
            <person name="Nielsen K.F."/>
            <person name="Frisvad J.C."/>
            <person name="Workman M."/>
            <person name="Nielsen J."/>
        </authorList>
    </citation>
    <scope>NUCLEOTIDE SEQUENCE [LARGE SCALE GENOMIC DNA]</scope>
    <source>
        <strain evidence="3">IBT 4502</strain>
    </source>
</reference>
<evidence type="ECO:0000313" key="3">
    <source>
        <dbReference type="Proteomes" id="UP000191408"/>
    </source>
</evidence>
<feature type="transmembrane region" description="Helical" evidence="1">
    <location>
        <begin position="91"/>
        <end position="112"/>
    </location>
</feature>
<keyword evidence="1" id="KW-0472">Membrane</keyword>
<evidence type="ECO:0000256" key="1">
    <source>
        <dbReference type="SAM" id="Phobius"/>
    </source>
</evidence>
<keyword evidence="1" id="KW-1133">Transmembrane helix</keyword>
<organism evidence="2 3">
    <name type="scientific">Penicillium polonicum</name>
    <dbReference type="NCBI Taxonomy" id="60169"/>
    <lineage>
        <taxon>Eukaryota</taxon>
        <taxon>Fungi</taxon>
        <taxon>Dikarya</taxon>
        <taxon>Ascomycota</taxon>
        <taxon>Pezizomycotina</taxon>
        <taxon>Eurotiomycetes</taxon>
        <taxon>Eurotiomycetidae</taxon>
        <taxon>Eurotiales</taxon>
        <taxon>Aspergillaceae</taxon>
        <taxon>Penicillium</taxon>
    </lineage>
</organism>
<comment type="caution">
    <text evidence="2">The sequence shown here is derived from an EMBL/GenBank/DDBJ whole genome shotgun (WGS) entry which is preliminary data.</text>
</comment>
<accession>A0A1V6NAC1</accession>
<evidence type="ECO:0000313" key="2">
    <source>
        <dbReference type="EMBL" id="OQD61671.1"/>
    </source>
</evidence>
<dbReference type="EMBL" id="MDYM01000015">
    <property type="protein sequence ID" value="OQD61671.1"/>
    <property type="molecule type" value="Genomic_DNA"/>
</dbReference>
<dbReference type="OrthoDB" id="10376037at2759"/>